<dbReference type="EMBL" id="FNQJ01000017">
    <property type="protein sequence ID" value="SEA54506.1"/>
    <property type="molecule type" value="Genomic_DNA"/>
</dbReference>
<evidence type="ECO:0000313" key="2">
    <source>
        <dbReference type="Proteomes" id="UP000199002"/>
    </source>
</evidence>
<protein>
    <submittedName>
        <fullName evidence="1">Uncharacterized protein</fullName>
    </submittedName>
</protein>
<sequence length="142" mass="15875">MIGLEVISTEELTNLIGSIYNCALDPQRWQSTCQKIAEFSKSAAGGIFVHDLRNVQNKQSFAFGYQPEFFQMLKNHYAENSMAAANIDSNNGDLRAFSMERYQLLETRFFQEVADSKVKCNTCQPVRSADALLPFAVPPAPA</sequence>
<proteinExistence type="predicted"/>
<accession>A0A1H4C293</accession>
<dbReference type="GeneID" id="40449602"/>
<organism evidence="1 2">
    <name type="scientific">Acidovorax soli</name>
    <dbReference type="NCBI Taxonomy" id="592050"/>
    <lineage>
        <taxon>Bacteria</taxon>
        <taxon>Pseudomonadati</taxon>
        <taxon>Pseudomonadota</taxon>
        <taxon>Betaproteobacteria</taxon>
        <taxon>Burkholderiales</taxon>
        <taxon>Comamonadaceae</taxon>
        <taxon>Acidovorax</taxon>
    </lineage>
</organism>
<dbReference type="AlphaFoldDB" id="A0A1H4C293"/>
<keyword evidence="2" id="KW-1185">Reference proteome</keyword>
<dbReference type="RefSeq" id="WP_139285366.1">
    <property type="nucleotide sequence ID" value="NZ_CAXIQL010000080.1"/>
</dbReference>
<evidence type="ECO:0000313" key="1">
    <source>
        <dbReference type="EMBL" id="SEA54506.1"/>
    </source>
</evidence>
<dbReference type="STRING" id="592050.SAMN05421875_1171"/>
<reference evidence="2" key="1">
    <citation type="submission" date="2016-10" db="EMBL/GenBank/DDBJ databases">
        <authorList>
            <person name="Varghese N."/>
            <person name="Submissions S."/>
        </authorList>
    </citation>
    <scope>NUCLEOTIDE SEQUENCE [LARGE SCALE GENOMIC DNA]</scope>
    <source>
        <strain evidence="2">DSM 25157</strain>
    </source>
</reference>
<name>A0A1H4C293_9BURK</name>
<gene>
    <name evidence="1" type="ORF">SAMN05421875_1171</name>
</gene>
<dbReference type="Proteomes" id="UP000199002">
    <property type="component" value="Unassembled WGS sequence"/>
</dbReference>